<organism evidence="4 5">
    <name type="scientific">Breoghania corrubedonensis</name>
    <dbReference type="NCBI Taxonomy" id="665038"/>
    <lineage>
        <taxon>Bacteria</taxon>
        <taxon>Pseudomonadati</taxon>
        <taxon>Pseudomonadota</taxon>
        <taxon>Alphaproteobacteria</taxon>
        <taxon>Hyphomicrobiales</taxon>
        <taxon>Stappiaceae</taxon>
        <taxon>Breoghania</taxon>
    </lineage>
</organism>
<sequence>MDRLSITFPHKALGFLYLILSGRPGTILQKKAPARDIKMNIARRTLLTLSATLLGFAAANASAFAADYTLRLHTLVKSPHPYNDMASAMKKEIEDKSGGKIAVKIFDAGQLGQDPAVIGEMGFGTIDLMISTVSNAAQQIPEFSIFTMPYLFNGMDDALAKVGPGTKVQAHFEKVYEEHAVGMKLLALGASGTRNMSTAATVVNGPDDLKGLKMRTPPSPMDAKTWAAFGMLPVTVAWGELYAAMQTGVADAMESSLPGYTGSKLYEVAPNLALTEHTIQINHISISQRTWDKLPADLQKIVQQAAIDANAYGVEKAKEYDAKLVETLQSEHGVKVTHPDKAAFIETVAPLQIELAKELDLSDEYDLLKN</sequence>
<accession>A0A2T5V809</accession>
<dbReference type="EMBL" id="QAYG01000006">
    <property type="protein sequence ID" value="PTW59871.1"/>
    <property type="molecule type" value="Genomic_DNA"/>
</dbReference>
<dbReference type="InterPro" id="IPR038404">
    <property type="entry name" value="TRAP_DctP_sf"/>
</dbReference>
<proteinExistence type="inferred from homology"/>
<reference evidence="4 5" key="1">
    <citation type="submission" date="2018-04" db="EMBL/GenBank/DDBJ databases">
        <title>Genomic Encyclopedia of Archaeal and Bacterial Type Strains, Phase II (KMG-II): from individual species to whole genera.</title>
        <authorList>
            <person name="Goeker M."/>
        </authorList>
    </citation>
    <scope>NUCLEOTIDE SEQUENCE [LARGE SCALE GENOMIC DNA]</scope>
    <source>
        <strain evidence="4 5">DSM 23382</strain>
    </source>
</reference>
<dbReference type="CDD" id="cd13603">
    <property type="entry name" value="PBP2_TRAP_Siap_TeaA_like"/>
    <property type="match status" value="1"/>
</dbReference>
<keyword evidence="4" id="KW-0675">Receptor</keyword>
<dbReference type="GO" id="GO:0055085">
    <property type="term" value="P:transmembrane transport"/>
    <property type="evidence" value="ECO:0007669"/>
    <property type="project" value="InterPro"/>
</dbReference>
<evidence type="ECO:0000256" key="2">
    <source>
        <dbReference type="ARBA" id="ARBA00022448"/>
    </source>
</evidence>
<dbReference type="Gene3D" id="3.40.190.170">
    <property type="entry name" value="Bacterial extracellular solute-binding protein, family 7"/>
    <property type="match status" value="1"/>
</dbReference>
<evidence type="ECO:0000256" key="3">
    <source>
        <dbReference type="ARBA" id="ARBA00022729"/>
    </source>
</evidence>
<dbReference type="GO" id="GO:0030288">
    <property type="term" value="C:outer membrane-bounded periplasmic space"/>
    <property type="evidence" value="ECO:0007669"/>
    <property type="project" value="InterPro"/>
</dbReference>
<dbReference type="AlphaFoldDB" id="A0A2T5V809"/>
<evidence type="ECO:0000256" key="1">
    <source>
        <dbReference type="ARBA" id="ARBA00009023"/>
    </source>
</evidence>
<evidence type="ECO:0000313" key="4">
    <source>
        <dbReference type="EMBL" id="PTW59871.1"/>
    </source>
</evidence>
<keyword evidence="3" id="KW-0732">Signal</keyword>
<evidence type="ECO:0000313" key="5">
    <source>
        <dbReference type="Proteomes" id="UP000244081"/>
    </source>
</evidence>
<keyword evidence="2" id="KW-0813">Transport</keyword>
<dbReference type="PANTHER" id="PTHR33376">
    <property type="match status" value="1"/>
</dbReference>
<dbReference type="InterPro" id="IPR004682">
    <property type="entry name" value="TRAP_DctP"/>
</dbReference>
<protein>
    <submittedName>
        <fullName evidence="4">Tripartite ATP-independent transporter DctP family solute receptor</fullName>
    </submittedName>
</protein>
<dbReference type="InterPro" id="IPR018389">
    <property type="entry name" value="DctP_fam"/>
</dbReference>
<comment type="similarity">
    <text evidence="1">Belongs to the bacterial solute-binding protein 7 family.</text>
</comment>
<dbReference type="NCBIfam" id="NF037995">
    <property type="entry name" value="TRAP_S1"/>
    <property type="match status" value="1"/>
</dbReference>
<dbReference type="Pfam" id="PF03480">
    <property type="entry name" value="DctP"/>
    <property type="match status" value="1"/>
</dbReference>
<gene>
    <name evidence="4" type="ORF">C8N35_106256</name>
</gene>
<dbReference type="Proteomes" id="UP000244081">
    <property type="component" value="Unassembled WGS sequence"/>
</dbReference>
<comment type="caution">
    <text evidence="4">The sequence shown here is derived from an EMBL/GenBank/DDBJ whole genome shotgun (WGS) entry which is preliminary data.</text>
</comment>
<dbReference type="PIRSF" id="PIRSF006470">
    <property type="entry name" value="DctB"/>
    <property type="match status" value="1"/>
</dbReference>
<name>A0A2T5V809_9HYPH</name>
<dbReference type="PANTHER" id="PTHR33376:SF7">
    <property type="entry name" value="C4-DICARBOXYLATE-BINDING PROTEIN DCTB"/>
    <property type="match status" value="1"/>
</dbReference>
<keyword evidence="5" id="KW-1185">Reference proteome</keyword>
<dbReference type="NCBIfam" id="TIGR00787">
    <property type="entry name" value="dctP"/>
    <property type="match status" value="1"/>
</dbReference>